<dbReference type="InterPro" id="IPR036748">
    <property type="entry name" value="MTH938-like_sf"/>
</dbReference>
<dbReference type="SUPFAM" id="SSF64076">
    <property type="entry name" value="MTH938-like"/>
    <property type="match status" value="1"/>
</dbReference>
<keyword evidence="2" id="KW-1185">Reference proteome</keyword>
<dbReference type="RefSeq" id="XP_052948804.1">
    <property type="nucleotide sequence ID" value="XM_053086469.1"/>
</dbReference>
<dbReference type="GO" id="GO:0032981">
    <property type="term" value="P:mitochondrial respiratory chain complex I assembly"/>
    <property type="evidence" value="ECO:0007669"/>
    <property type="project" value="TreeGrafter"/>
</dbReference>
<dbReference type="PANTHER" id="PTHR21192">
    <property type="entry name" value="NUCLEAR PROTEIN E3-3"/>
    <property type="match status" value="1"/>
</dbReference>
<name>A0AA38LWS3_9TREE</name>
<organism evidence="1 2">
    <name type="scientific">Dioszegia hungarica</name>
    <dbReference type="NCBI Taxonomy" id="4972"/>
    <lineage>
        <taxon>Eukaryota</taxon>
        <taxon>Fungi</taxon>
        <taxon>Dikarya</taxon>
        <taxon>Basidiomycota</taxon>
        <taxon>Agaricomycotina</taxon>
        <taxon>Tremellomycetes</taxon>
        <taxon>Tremellales</taxon>
        <taxon>Bulleribasidiaceae</taxon>
        <taxon>Dioszegia</taxon>
    </lineage>
</organism>
<dbReference type="GO" id="GO:0005743">
    <property type="term" value="C:mitochondrial inner membrane"/>
    <property type="evidence" value="ECO:0007669"/>
    <property type="project" value="TreeGrafter"/>
</dbReference>
<accession>A0AA38LWS3</accession>
<dbReference type="AlphaFoldDB" id="A0AA38LWS3"/>
<evidence type="ECO:0000313" key="1">
    <source>
        <dbReference type="EMBL" id="KAI9639027.1"/>
    </source>
</evidence>
<comment type="caution">
    <text evidence="1">The sequence shown here is derived from an EMBL/GenBank/DDBJ whole genome shotgun (WGS) entry which is preliminary data.</text>
</comment>
<gene>
    <name evidence="1" type="ORF">MKK02DRAFT_21822</name>
</gene>
<protein>
    <recommendedName>
        <fullName evidence="3">NADH dehydrogenase [ubiquinone] 1 alpha subcomplex assembly factor 3</fullName>
    </recommendedName>
</protein>
<dbReference type="GeneID" id="77725670"/>
<evidence type="ECO:0000313" key="2">
    <source>
        <dbReference type="Proteomes" id="UP001164286"/>
    </source>
</evidence>
<sequence length="181" mass="19596">MSRLAAIARRCPRPSSPHLQYRSFHPTPASSSLQNLFETSDLPSLSVAKLTTRGFHFTDDLVIPGGVILIGGRALMWNVDPPVLPEGGTLVDAWKGWEAERLAVFASVVPRPEILLFGTGESVLPVPKRIKDYVSSLGIQLDVMDSRNAASTYNLLTEEGRTIGAALCPLSPIDPHSGKPR</sequence>
<dbReference type="Proteomes" id="UP001164286">
    <property type="component" value="Unassembled WGS sequence"/>
</dbReference>
<dbReference type="Gene3D" id="3.40.1230.10">
    <property type="entry name" value="MTH938-like"/>
    <property type="match status" value="1"/>
</dbReference>
<dbReference type="Pfam" id="PF04430">
    <property type="entry name" value="DUF498"/>
    <property type="match status" value="1"/>
</dbReference>
<dbReference type="PANTHER" id="PTHR21192:SF2">
    <property type="entry name" value="NADH DEHYDROGENASE [UBIQUINONE] 1 ALPHA SUBCOMPLEX ASSEMBLY FACTOR 3"/>
    <property type="match status" value="1"/>
</dbReference>
<proteinExistence type="predicted"/>
<evidence type="ECO:0008006" key="3">
    <source>
        <dbReference type="Google" id="ProtNLM"/>
    </source>
</evidence>
<dbReference type="InterPro" id="IPR007523">
    <property type="entry name" value="NDUFAF3/AAMDC"/>
</dbReference>
<dbReference type="EMBL" id="JAKWFO010000002">
    <property type="protein sequence ID" value="KAI9639027.1"/>
    <property type="molecule type" value="Genomic_DNA"/>
</dbReference>
<reference evidence="1" key="1">
    <citation type="journal article" date="2022" name="G3 (Bethesda)">
        <title>High quality genome of the basidiomycete yeast Dioszegia hungarica PDD-24b-2 isolated from cloud water.</title>
        <authorList>
            <person name="Jarrige D."/>
            <person name="Haridas S."/>
            <person name="Bleykasten-Grosshans C."/>
            <person name="Joly M."/>
            <person name="Nadalig T."/>
            <person name="Sancelme M."/>
            <person name="Vuilleumier S."/>
            <person name="Grigoriev I.V."/>
            <person name="Amato P."/>
            <person name="Bringel F."/>
        </authorList>
    </citation>
    <scope>NUCLEOTIDE SEQUENCE</scope>
    <source>
        <strain evidence="1">PDD-24b-2</strain>
    </source>
</reference>